<dbReference type="AlphaFoldDB" id="A0A167KAU7"/>
<accession>A0A167KAU7</accession>
<gene>
    <name evidence="2" type="ORF">CALVIDRAFT_202419</name>
</gene>
<name>A0A167KAU7_CALVF</name>
<feature type="region of interest" description="Disordered" evidence="1">
    <location>
        <begin position="152"/>
        <end position="306"/>
    </location>
</feature>
<evidence type="ECO:0000313" key="2">
    <source>
        <dbReference type="EMBL" id="KZO94448.1"/>
    </source>
</evidence>
<feature type="region of interest" description="Disordered" evidence="1">
    <location>
        <begin position="71"/>
        <end position="111"/>
    </location>
</feature>
<evidence type="ECO:0000256" key="1">
    <source>
        <dbReference type="SAM" id="MobiDB-lite"/>
    </source>
</evidence>
<protein>
    <submittedName>
        <fullName evidence="2">Uncharacterized protein</fullName>
    </submittedName>
</protein>
<feature type="compositionally biased region" description="Polar residues" evidence="1">
    <location>
        <begin position="168"/>
        <end position="181"/>
    </location>
</feature>
<reference evidence="2 3" key="1">
    <citation type="journal article" date="2016" name="Mol. Biol. Evol.">
        <title>Comparative Genomics of Early-Diverging Mushroom-Forming Fungi Provides Insights into the Origins of Lignocellulose Decay Capabilities.</title>
        <authorList>
            <person name="Nagy L.G."/>
            <person name="Riley R."/>
            <person name="Tritt A."/>
            <person name="Adam C."/>
            <person name="Daum C."/>
            <person name="Floudas D."/>
            <person name="Sun H."/>
            <person name="Yadav J.S."/>
            <person name="Pangilinan J."/>
            <person name="Larsson K.H."/>
            <person name="Matsuura K."/>
            <person name="Barry K."/>
            <person name="Labutti K."/>
            <person name="Kuo R."/>
            <person name="Ohm R.A."/>
            <person name="Bhattacharya S.S."/>
            <person name="Shirouzu T."/>
            <person name="Yoshinaga Y."/>
            <person name="Martin F.M."/>
            <person name="Grigoriev I.V."/>
            <person name="Hibbett D.S."/>
        </authorList>
    </citation>
    <scope>NUCLEOTIDE SEQUENCE [LARGE SCALE GENOMIC DNA]</scope>
    <source>
        <strain evidence="2 3">TUFC12733</strain>
    </source>
</reference>
<dbReference type="Proteomes" id="UP000076738">
    <property type="component" value="Unassembled WGS sequence"/>
</dbReference>
<feature type="compositionally biased region" description="Low complexity" evidence="1">
    <location>
        <begin position="372"/>
        <end position="385"/>
    </location>
</feature>
<dbReference type="EMBL" id="KV417294">
    <property type="protein sequence ID" value="KZO94448.1"/>
    <property type="molecule type" value="Genomic_DNA"/>
</dbReference>
<feature type="compositionally biased region" description="Low complexity" evidence="1">
    <location>
        <begin position="34"/>
        <end position="45"/>
    </location>
</feature>
<sequence>MSYFDEQDFGYTTRSRQPSYASDGTVYARSRSIPLSPDLPSFDPLEQPNSLSPGATTVYAYERPISVGRSPSIIDELDSEPRDLQEPMRPSVDQFRRYRSIRPDTPGVPPDSLDIFEQAGRRQSRASFDSSSAFEDTRSTFTVFEAPRSLGPTFSTSGQSPLEHRNSVDTWNGSTNYRTVTPPSPGWRLEPLNGNPNPTPSFGNVIQSIPLSSNPAAPLTSNHTVPQVSEHFSSHQQTRGTRPDSPVRIVLIPPSEPETNTPDGQGTPMPRQPSPEQRTLDSRADVAPSRPSPGAPDFSQIEAWLNRPGTPADVVRRDYFYSDPNASPDKGIRGVLSPAQVKDALAVVNSTIVDVADAPSSSLRSPSPPPSRRTSFASSNVARVNSPPPPPPSSRQPSVTVVDKPVFAGNERPLKSKEEEIISPNNPPATYIDIIYAVRPPVVSSLCVP</sequence>
<feature type="compositionally biased region" description="Polar residues" evidence="1">
    <location>
        <begin position="194"/>
        <end position="240"/>
    </location>
</feature>
<organism evidence="2 3">
    <name type="scientific">Calocera viscosa (strain TUFC12733)</name>
    <dbReference type="NCBI Taxonomy" id="1330018"/>
    <lineage>
        <taxon>Eukaryota</taxon>
        <taxon>Fungi</taxon>
        <taxon>Dikarya</taxon>
        <taxon>Basidiomycota</taxon>
        <taxon>Agaricomycotina</taxon>
        <taxon>Dacrymycetes</taxon>
        <taxon>Dacrymycetales</taxon>
        <taxon>Dacrymycetaceae</taxon>
        <taxon>Calocera</taxon>
    </lineage>
</organism>
<feature type="compositionally biased region" description="Polar residues" evidence="1">
    <location>
        <begin position="10"/>
        <end position="22"/>
    </location>
</feature>
<keyword evidence="3" id="KW-1185">Reference proteome</keyword>
<feature type="region of interest" description="Disordered" evidence="1">
    <location>
        <begin position="357"/>
        <end position="426"/>
    </location>
</feature>
<evidence type="ECO:0000313" key="3">
    <source>
        <dbReference type="Proteomes" id="UP000076738"/>
    </source>
</evidence>
<feature type="region of interest" description="Disordered" evidence="1">
    <location>
        <begin position="1"/>
        <end position="56"/>
    </location>
</feature>
<proteinExistence type="predicted"/>